<protein>
    <submittedName>
        <fullName evidence="2">Uncharacterized protein</fullName>
    </submittedName>
</protein>
<reference evidence="2" key="1">
    <citation type="submission" date="2019-08" db="EMBL/GenBank/DDBJ databases">
        <authorList>
            <person name="Kucharzyk K."/>
            <person name="Murdoch R.W."/>
            <person name="Higgins S."/>
            <person name="Loffler F."/>
        </authorList>
    </citation>
    <scope>NUCLEOTIDE SEQUENCE</scope>
</reference>
<name>A0A645ACW5_9ZZZZ</name>
<sequence>MKLKLIIQILLVIVIGGLVYFIYTGIMSPVKFNNEMNSRREVVIQKLKDIRTIQSMYITMNGKYCSTFDSLITFVKEGKMPLVKLSARPGDSTFTNPIRDTVGYVSIMDSLFSKRTDFNIDNLSHIPYSNYQNAPYDQFEMKVAVVNKGNVPVNVIEVFAANKYFLKGLDLENNNIDPEDGLRFGSLNDPSTDGNWE</sequence>
<evidence type="ECO:0000313" key="2">
    <source>
        <dbReference type="EMBL" id="MPM51000.1"/>
    </source>
</evidence>
<organism evidence="2">
    <name type="scientific">bioreactor metagenome</name>
    <dbReference type="NCBI Taxonomy" id="1076179"/>
    <lineage>
        <taxon>unclassified sequences</taxon>
        <taxon>metagenomes</taxon>
        <taxon>ecological metagenomes</taxon>
    </lineage>
</organism>
<keyword evidence="1" id="KW-0472">Membrane</keyword>
<gene>
    <name evidence="2" type="ORF">SDC9_97746</name>
</gene>
<evidence type="ECO:0000256" key="1">
    <source>
        <dbReference type="SAM" id="Phobius"/>
    </source>
</evidence>
<keyword evidence="1" id="KW-1133">Transmembrane helix</keyword>
<feature type="transmembrane region" description="Helical" evidence="1">
    <location>
        <begin position="6"/>
        <end position="30"/>
    </location>
</feature>
<dbReference type="AlphaFoldDB" id="A0A645ACW5"/>
<keyword evidence="1" id="KW-0812">Transmembrane</keyword>
<proteinExistence type="predicted"/>
<dbReference type="EMBL" id="VSSQ01013217">
    <property type="protein sequence ID" value="MPM51000.1"/>
    <property type="molecule type" value="Genomic_DNA"/>
</dbReference>
<comment type="caution">
    <text evidence="2">The sequence shown here is derived from an EMBL/GenBank/DDBJ whole genome shotgun (WGS) entry which is preliminary data.</text>
</comment>
<accession>A0A645ACW5</accession>